<organism evidence="10 11">
    <name type="scientific">Methanosarcina spelaei</name>
    <dbReference type="NCBI Taxonomy" id="1036679"/>
    <lineage>
        <taxon>Archaea</taxon>
        <taxon>Methanobacteriati</taxon>
        <taxon>Methanobacteriota</taxon>
        <taxon>Stenosarchaea group</taxon>
        <taxon>Methanomicrobia</taxon>
        <taxon>Methanosarcinales</taxon>
        <taxon>Methanosarcinaceae</taxon>
        <taxon>Methanosarcina</taxon>
    </lineage>
</organism>
<dbReference type="GO" id="GO:0046872">
    <property type="term" value="F:metal ion binding"/>
    <property type="evidence" value="ECO:0007669"/>
    <property type="project" value="UniProtKB-KW"/>
</dbReference>
<dbReference type="Proteomes" id="UP000218164">
    <property type="component" value="Unassembled WGS sequence"/>
</dbReference>
<dbReference type="PROSITE" id="PS00138">
    <property type="entry name" value="SUBTILASE_SER"/>
    <property type="match status" value="1"/>
</dbReference>
<dbReference type="Pfam" id="PF00082">
    <property type="entry name" value="Peptidase_S8"/>
    <property type="match status" value="1"/>
</dbReference>
<keyword evidence="3" id="KW-0479">Metal-binding</keyword>
<feature type="active site" description="Charge relay system" evidence="6 7">
    <location>
        <position position="308"/>
    </location>
</feature>
<sequence>MTLIFVSSLMITTAGAAPVIISFKDKADPEIVQLHGKVTHSYKYIPAVAADLPEQAIENLKKNNKIACIEPDYEVSVLEEVVPWGITRIGAPVVHTNGDKGTGINVAIIDTGINYNNPDLCDNYKGGYDFVNNDADPLDDNGHGTHCAGIIAAADNDIGVIGVAPEANLYSLKTVNRTGSGNVSDLITAIEWAIDTCKDADTSNDIQIISMSLGSNDGTTALEAACSQAYDSRILLVAAAGNDGNERGTGDSVDYPGAYGSVIAVGATDSMNKRASFSSTGPDVELAAPGVNILSTYQDGWASLSGTSMACPHVAGTAALVLAANPSFTNDNIRSRLAQTATDLGTPGRDNLYGYGLVNAEAAAADSTCETAMKNRKVP</sequence>
<dbReference type="AlphaFoldDB" id="A0A2A2HR53"/>
<evidence type="ECO:0000256" key="8">
    <source>
        <dbReference type="RuleBase" id="RU003355"/>
    </source>
</evidence>
<dbReference type="InterPro" id="IPR036852">
    <property type="entry name" value="Peptidase_S8/S53_dom_sf"/>
</dbReference>
<evidence type="ECO:0000256" key="1">
    <source>
        <dbReference type="ARBA" id="ARBA00011073"/>
    </source>
</evidence>
<dbReference type="GO" id="GO:0004252">
    <property type="term" value="F:serine-type endopeptidase activity"/>
    <property type="evidence" value="ECO:0007669"/>
    <property type="project" value="UniProtKB-UniRule"/>
</dbReference>
<dbReference type="PANTHER" id="PTHR43806">
    <property type="entry name" value="PEPTIDASE S8"/>
    <property type="match status" value="1"/>
</dbReference>
<dbReference type="InterPro" id="IPR015500">
    <property type="entry name" value="Peptidase_S8_subtilisin-rel"/>
</dbReference>
<dbReference type="PRINTS" id="PR00723">
    <property type="entry name" value="SUBTILISIN"/>
</dbReference>
<evidence type="ECO:0000256" key="4">
    <source>
        <dbReference type="ARBA" id="ARBA00022801"/>
    </source>
</evidence>
<gene>
    <name evidence="10" type="ORF">ASJ81_08115</name>
</gene>
<evidence type="ECO:0000256" key="7">
    <source>
        <dbReference type="PROSITE-ProRule" id="PRU01240"/>
    </source>
</evidence>
<dbReference type="InterPro" id="IPR034202">
    <property type="entry name" value="Subtilisin_Carlsberg-like"/>
</dbReference>
<dbReference type="PROSITE" id="PS00136">
    <property type="entry name" value="SUBTILASE_ASP"/>
    <property type="match status" value="1"/>
</dbReference>
<dbReference type="GO" id="GO:0006508">
    <property type="term" value="P:proteolysis"/>
    <property type="evidence" value="ECO:0007669"/>
    <property type="project" value="UniProtKB-KW"/>
</dbReference>
<dbReference type="InterPro" id="IPR022398">
    <property type="entry name" value="Peptidase_S8_His-AS"/>
</dbReference>
<keyword evidence="4 7" id="KW-0378">Hydrolase</keyword>
<feature type="active site" description="Charge relay system" evidence="6 7">
    <location>
        <position position="143"/>
    </location>
</feature>
<evidence type="ECO:0000256" key="5">
    <source>
        <dbReference type="ARBA" id="ARBA00022825"/>
    </source>
</evidence>
<dbReference type="InterPro" id="IPR000209">
    <property type="entry name" value="Peptidase_S8/S53_dom"/>
</dbReference>
<name>A0A2A2HR53_9EURY</name>
<dbReference type="EMBL" id="LMVP01000379">
    <property type="protein sequence ID" value="PAV11991.1"/>
    <property type="molecule type" value="Genomic_DNA"/>
</dbReference>
<dbReference type="PROSITE" id="PS00137">
    <property type="entry name" value="SUBTILASE_HIS"/>
    <property type="match status" value="1"/>
</dbReference>
<dbReference type="CDD" id="cd07477">
    <property type="entry name" value="Peptidases_S8_Subtilisin_subset"/>
    <property type="match status" value="1"/>
</dbReference>
<proteinExistence type="inferred from homology"/>
<dbReference type="Gene3D" id="3.40.50.200">
    <property type="entry name" value="Peptidase S8/S53 domain"/>
    <property type="match status" value="1"/>
</dbReference>
<dbReference type="SUPFAM" id="SSF52743">
    <property type="entry name" value="Subtilisin-like"/>
    <property type="match status" value="1"/>
</dbReference>
<evidence type="ECO:0000256" key="3">
    <source>
        <dbReference type="ARBA" id="ARBA00022723"/>
    </source>
</evidence>
<dbReference type="InterPro" id="IPR023827">
    <property type="entry name" value="Peptidase_S8_Asp-AS"/>
</dbReference>
<comment type="similarity">
    <text evidence="1 7 8">Belongs to the peptidase S8 family.</text>
</comment>
<protein>
    <recommendedName>
        <fullName evidence="9">Peptidase S8/S53 domain-containing protein</fullName>
    </recommendedName>
</protein>
<evidence type="ECO:0000259" key="9">
    <source>
        <dbReference type="Pfam" id="PF00082"/>
    </source>
</evidence>
<dbReference type="InterPro" id="IPR023828">
    <property type="entry name" value="Peptidase_S8_Ser-AS"/>
</dbReference>
<evidence type="ECO:0000313" key="10">
    <source>
        <dbReference type="EMBL" id="PAV11991.1"/>
    </source>
</evidence>
<feature type="active site" description="Charge relay system" evidence="6 7">
    <location>
        <position position="110"/>
    </location>
</feature>
<dbReference type="PANTHER" id="PTHR43806:SF11">
    <property type="entry name" value="CEREVISIN-RELATED"/>
    <property type="match status" value="1"/>
</dbReference>
<feature type="domain" description="Peptidase S8/S53" evidence="9">
    <location>
        <begin position="101"/>
        <end position="356"/>
    </location>
</feature>
<reference evidence="10 11" key="1">
    <citation type="journal article" date="2017" name="BMC Genomics">
        <title>Genomic analysis of methanogenic archaea reveals a shift towards energy conservation.</title>
        <authorList>
            <person name="Gilmore S.P."/>
            <person name="Henske J.K."/>
            <person name="Sexton J.A."/>
            <person name="Solomon K.V."/>
            <person name="Seppala S."/>
            <person name="Yoo J.I."/>
            <person name="Huyett L.M."/>
            <person name="Pressman A."/>
            <person name="Cogan J.Z."/>
            <person name="Kivenson V."/>
            <person name="Peng X."/>
            <person name="Tan Y."/>
            <person name="Valentine D.L."/>
            <person name="O'Malley M.A."/>
        </authorList>
    </citation>
    <scope>NUCLEOTIDE SEQUENCE [LARGE SCALE GENOMIC DNA]</scope>
    <source>
        <strain evidence="10 11">MC-15</strain>
    </source>
</reference>
<evidence type="ECO:0000256" key="2">
    <source>
        <dbReference type="ARBA" id="ARBA00022670"/>
    </source>
</evidence>
<keyword evidence="11" id="KW-1185">Reference proteome</keyword>
<dbReference type="InterPro" id="IPR050131">
    <property type="entry name" value="Peptidase_S8_subtilisin-like"/>
</dbReference>
<evidence type="ECO:0000313" key="11">
    <source>
        <dbReference type="Proteomes" id="UP000218164"/>
    </source>
</evidence>
<comment type="caution">
    <text evidence="10">The sequence shown here is derived from an EMBL/GenBank/DDBJ whole genome shotgun (WGS) entry which is preliminary data.</text>
</comment>
<keyword evidence="5 7" id="KW-0720">Serine protease</keyword>
<dbReference type="InterPro" id="IPR037045">
    <property type="entry name" value="S8pro/Inhibitor_I9_sf"/>
</dbReference>
<evidence type="ECO:0000256" key="6">
    <source>
        <dbReference type="PIRSR" id="PIRSR615500-1"/>
    </source>
</evidence>
<accession>A0A2A2HR53</accession>
<dbReference type="PROSITE" id="PS51892">
    <property type="entry name" value="SUBTILASE"/>
    <property type="match status" value="1"/>
</dbReference>
<dbReference type="SUPFAM" id="SSF54897">
    <property type="entry name" value="Protease propeptides/inhibitors"/>
    <property type="match status" value="1"/>
</dbReference>
<keyword evidence="2 7" id="KW-0645">Protease</keyword>
<dbReference type="Gene3D" id="3.30.70.80">
    <property type="entry name" value="Peptidase S8 propeptide/proteinase inhibitor I9"/>
    <property type="match status" value="1"/>
</dbReference>